<feature type="active site" description="O-(3'-phospho-DNA)-tyrosine intermediate" evidence="11">
    <location>
        <position position="277"/>
    </location>
</feature>
<dbReference type="InterPro" id="IPR011932">
    <property type="entry name" value="Recomb_XerD"/>
</dbReference>
<accession>F6B9L4</accession>
<comment type="similarity">
    <text evidence="2 11">Belongs to the 'phage' integrase family. XerD subfamily.</text>
</comment>
<sequence length="296" mass="33668">MERWLQEFIHYLAVERGLAQNTLASYRIDLSQYLSHLKKQGVTAIDQANRNHVLTHLYKLQKSGKAPATISRHLAALKHFYRFLLADGVVTEDPTVNLESPKLGQRLPQVLTTAEVEALLSQPQLADPAGLRDKAMLELIYATGIRVSEMVTLDIEHVELDMGYIRCFGKGSKERIIPLGAVAAHYVREYLARSRVKLTKGKTEHRALFVNAQGKRLTRQGFWKILKKYAREANINKHITPHTLRHSFATHLLENGADLRSVQEMLGHADISTTQIYTHLTKIRLREVYTNAHPRA</sequence>
<evidence type="ECO:0000256" key="9">
    <source>
        <dbReference type="ARBA" id="ARBA00023172"/>
    </source>
</evidence>
<feature type="active site" evidence="11">
    <location>
        <position position="170"/>
    </location>
</feature>
<proteinExistence type="inferred from homology"/>
<keyword evidence="5 11" id="KW-0132">Cell division</keyword>
<dbReference type="AlphaFoldDB" id="F6B9L4"/>
<dbReference type="Gene3D" id="1.10.443.10">
    <property type="entry name" value="Intergrase catalytic core"/>
    <property type="match status" value="1"/>
</dbReference>
<dbReference type="PROSITE" id="PS51898">
    <property type="entry name" value="TYR_RECOMBINASE"/>
    <property type="match status" value="1"/>
</dbReference>
<dbReference type="STRING" id="868595.Desca_2071"/>
<dbReference type="PROSITE" id="PS51900">
    <property type="entry name" value="CB"/>
    <property type="match status" value="1"/>
</dbReference>
<dbReference type="HOGENOM" id="CLU_027562_9_6_9"/>
<dbReference type="NCBIfam" id="NF001399">
    <property type="entry name" value="PRK00283.1"/>
    <property type="match status" value="1"/>
</dbReference>
<dbReference type="HAMAP" id="MF_01808">
    <property type="entry name" value="Recomb_XerC_XerD"/>
    <property type="match status" value="1"/>
</dbReference>
<dbReference type="KEGG" id="dca:Desca_2071"/>
<evidence type="ECO:0000256" key="6">
    <source>
        <dbReference type="ARBA" id="ARBA00022829"/>
    </source>
</evidence>
<keyword evidence="7 11" id="KW-0229">DNA integration</keyword>
<evidence type="ECO:0000256" key="2">
    <source>
        <dbReference type="ARBA" id="ARBA00010450"/>
    </source>
</evidence>
<dbReference type="HAMAP" id="MF_01807">
    <property type="entry name" value="Recomb_XerD"/>
    <property type="match status" value="1"/>
</dbReference>
<dbReference type="Gene3D" id="1.10.150.130">
    <property type="match status" value="1"/>
</dbReference>
<dbReference type="GO" id="GO:0051301">
    <property type="term" value="P:cell division"/>
    <property type="evidence" value="ECO:0007669"/>
    <property type="project" value="UniProtKB-KW"/>
</dbReference>
<dbReference type="NCBIfam" id="NF040815">
    <property type="entry name" value="recomb_XerA_Arch"/>
    <property type="match status" value="1"/>
</dbReference>
<evidence type="ECO:0000313" key="14">
    <source>
        <dbReference type="EMBL" id="AEF94910.1"/>
    </source>
</evidence>
<keyword evidence="6 11" id="KW-0159">Chromosome partition</keyword>
<dbReference type="Pfam" id="PF02899">
    <property type="entry name" value="Phage_int_SAM_1"/>
    <property type="match status" value="1"/>
</dbReference>
<protein>
    <recommendedName>
        <fullName evidence="3 11">Tyrosine recombinase XerD</fullName>
    </recommendedName>
</protein>
<dbReference type="RefSeq" id="WP_003542568.1">
    <property type="nucleotide sequence ID" value="NC_015565.1"/>
</dbReference>
<dbReference type="Proteomes" id="UP000009226">
    <property type="component" value="Chromosome"/>
</dbReference>
<organism evidence="14 15">
    <name type="scientific">Desulfotomaculum nigrificans (strain DSM 14880 / VKM B-2319 / CO-1-SRB)</name>
    <name type="common">Desulfotomaculum carboxydivorans</name>
    <dbReference type="NCBI Taxonomy" id="868595"/>
    <lineage>
        <taxon>Bacteria</taxon>
        <taxon>Bacillati</taxon>
        <taxon>Bacillota</taxon>
        <taxon>Clostridia</taxon>
        <taxon>Eubacteriales</taxon>
        <taxon>Desulfotomaculaceae</taxon>
        <taxon>Desulfotomaculum</taxon>
    </lineage>
</organism>
<dbReference type="InterPro" id="IPR013762">
    <property type="entry name" value="Integrase-like_cat_sf"/>
</dbReference>
<evidence type="ECO:0000259" key="13">
    <source>
        <dbReference type="PROSITE" id="PS51900"/>
    </source>
</evidence>
<evidence type="ECO:0000256" key="1">
    <source>
        <dbReference type="ARBA" id="ARBA00004496"/>
    </source>
</evidence>
<dbReference type="GO" id="GO:0009037">
    <property type="term" value="F:tyrosine-based site-specific recombinase activity"/>
    <property type="evidence" value="ECO:0007669"/>
    <property type="project" value="UniProtKB-UniRule"/>
</dbReference>
<keyword evidence="9 11" id="KW-0233">DNA recombination</keyword>
<evidence type="ECO:0000256" key="10">
    <source>
        <dbReference type="ARBA" id="ARBA00023306"/>
    </source>
</evidence>
<dbReference type="InterPro" id="IPR004107">
    <property type="entry name" value="Integrase_SAM-like_N"/>
</dbReference>
<keyword evidence="4 11" id="KW-0963">Cytoplasm</keyword>
<dbReference type="PANTHER" id="PTHR30349">
    <property type="entry name" value="PHAGE INTEGRASE-RELATED"/>
    <property type="match status" value="1"/>
</dbReference>
<dbReference type="InterPro" id="IPR050090">
    <property type="entry name" value="Tyrosine_recombinase_XerCD"/>
</dbReference>
<dbReference type="GO" id="GO:0006313">
    <property type="term" value="P:DNA transposition"/>
    <property type="evidence" value="ECO:0007669"/>
    <property type="project" value="UniProtKB-UniRule"/>
</dbReference>
<dbReference type="PANTHER" id="PTHR30349:SF81">
    <property type="entry name" value="TYROSINE RECOMBINASE XERC"/>
    <property type="match status" value="1"/>
</dbReference>
<gene>
    <name evidence="11" type="primary">xerD</name>
    <name evidence="14" type="ordered locus">Desca_2071</name>
</gene>
<feature type="domain" description="Tyr recombinase" evidence="12">
    <location>
        <begin position="106"/>
        <end position="290"/>
    </location>
</feature>
<dbReference type="GO" id="GO:0007059">
    <property type="term" value="P:chromosome segregation"/>
    <property type="evidence" value="ECO:0007669"/>
    <property type="project" value="UniProtKB-UniRule"/>
</dbReference>
<feature type="active site" evidence="11">
    <location>
        <position position="242"/>
    </location>
</feature>
<reference evidence="14 15" key="1">
    <citation type="submission" date="2011-05" db="EMBL/GenBank/DDBJ databases">
        <title>Complete sequence of Desulfotomaculum carboxydivorans CO-1-SRB.</title>
        <authorList>
            <consortium name="US DOE Joint Genome Institute"/>
            <person name="Lucas S."/>
            <person name="Han J."/>
            <person name="Lapidus A."/>
            <person name="Cheng J.-F."/>
            <person name="Goodwin L."/>
            <person name="Pitluck S."/>
            <person name="Peters L."/>
            <person name="Mikhailova N."/>
            <person name="Lu M."/>
            <person name="Han C."/>
            <person name="Tapia R."/>
            <person name="Land M."/>
            <person name="Hauser L."/>
            <person name="Kyrpides N."/>
            <person name="Ivanova N."/>
            <person name="Pagani I."/>
            <person name="Stams A."/>
            <person name="Plugge C."/>
            <person name="Muyzer G."/>
            <person name="Kuever J."/>
            <person name="Parshina S."/>
            <person name="Ivanova A."/>
            <person name="Nazina T."/>
            <person name="Woyke T."/>
        </authorList>
    </citation>
    <scope>NUCLEOTIDE SEQUENCE [LARGE SCALE GENOMIC DNA]</scope>
    <source>
        <strain evidence="15">DSM 14880 / VKM B-2319 / CO-1-SRB</strain>
    </source>
</reference>
<dbReference type="eggNOG" id="COG4974">
    <property type="taxonomic scope" value="Bacteria"/>
</dbReference>
<feature type="active site" evidence="11">
    <location>
        <position position="268"/>
    </location>
</feature>
<dbReference type="InterPro" id="IPR011010">
    <property type="entry name" value="DNA_brk_join_enz"/>
</dbReference>
<comment type="function">
    <text evidence="11">Site-specific tyrosine recombinase, which acts by catalyzing the cutting and rejoining of the recombining DNA molecules. The XerC-XerD complex is essential to convert dimers of the bacterial chromosome into monomers to permit their segregation at cell division. It also contributes to the segregational stability of plasmids.</text>
</comment>
<evidence type="ECO:0000256" key="8">
    <source>
        <dbReference type="ARBA" id="ARBA00023125"/>
    </source>
</evidence>
<dbReference type="SUPFAM" id="SSF56349">
    <property type="entry name" value="DNA breaking-rejoining enzymes"/>
    <property type="match status" value="1"/>
</dbReference>
<dbReference type="InterPro" id="IPR002104">
    <property type="entry name" value="Integrase_catalytic"/>
</dbReference>
<dbReference type="GO" id="GO:0005737">
    <property type="term" value="C:cytoplasm"/>
    <property type="evidence" value="ECO:0007669"/>
    <property type="project" value="UniProtKB-SubCell"/>
</dbReference>
<evidence type="ECO:0000256" key="3">
    <source>
        <dbReference type="ARBA" id="ARBA00015810"/>
    </source>
</evidence>
<keyword evidence="15" id="KW-1185">Reference proteome</keyword>
<dbReference type="CDD" id="cd00798">
    <property type="entry name" value="INT_XerDC_C"/>
    <property type="match status" value="1"/>
</dbReference>
<name>F6B9L4_DESCC</name>
<dbReference type="InterPro" id="IPR023009">
    <property type="entry name" value="Tyrosine_recombinase_XerC/XerD"/>
</dbReference>
<dbReference type="Pfam" id="PF00589">
    <property type="entry name" value="Phage_integrase"/>
    <property type="match status" value="1"/>
</dbReference>
<feature type="active site" evidence="11">
    <location>
        <position position="146"/>
    </location>
</feature>
<keyword evidence="10 11" id="KW-0131">Cell cycle</keyword>
<dbReference type="EMBL" id="CP002736">
    <property type="protein sequence ID" value="AEF94910.1"/>
    <property type="molecule type" value="Genomic_DNA"/>
</dbReference>
<dbReference type="NCBIfam" id="TIGR02225">
    <property type="entry name" value="recomb_XerD"/>
    <property type="match status" value="1"/>
</dbReference>
<evidence type="ECO:0000256" key="7">
    <source>
        <dbReference type="ARBA" id="ARBA00022908"/>
    </source>
</evidence>
<evidence type="ECO:0000256" key="4">
    <source>
        <dbReference type="ARBA" id="ARBA00022490"/>
    </source>
</evidence>
<comment type="subcellular location">
    <subcellularLocation>
        <location evidence="1 11">Cytoplasm</location>
    </subcellularLocation>
</comment>
<keyword evidence="8 11" id="KW-0238">DNA-binding</keyword>
<comment type="subunit">
    <text evidence="11">Forms a cyclic heterotetrameric complex composed of two molecules of XerC and two molecules of XerD.</text>
</comment>
<evidence type="ECO:0000256" key="5">
    <source>
        <dbReference type="ARBA" id="ARBA00022618"/>
    </source>
</evidence>
<evidence type="ECO:0000259" key="12">
    <source>
        <dbReference type="PROSITE" id="PS51898"/>
    </source>
</evidence>
<dbReference type="InterPro" id="IPR010998">
    <property type="entry name" value="Integrase_recombinase_N"/>
</dbReference>
<dbReference type="GO" id="GO:0003677">
    <property type="term" value="F:DNA binding"/>
    <property type="evidence" value="ECO:0007669"/>
    <property type="project" value="UniProtKB-UniRule"/>
</dbReference>
<feature type="domain" description="Core-binding (CB)" evidence="13">
    <location>
        <begin position="1"/>
        <end position="85"/>
    </location>
</feature>
<evidence type="ECO:0000313" key="15">
    <source>
        <dbReference type="Proteomes" id="UP000009226"/>
    </source>
</evidence>
<dbReference type="InterPro" id="IPR044068">
    <property type="entry name" value="CB"/>
</dbReference>
<feature type="active site" evidence="11">
    <location>
        <position position="245"/>
    </location>
</feature>
<evidence type="ECO:0000256" key="11">
    <source>
        <dbReference type="HAMAP-Rule" id="MF_01807"/>
    </source>
</evidence>